<sequence length="100" mass="11677">MTRGRYQHLAPPPKLAKEIVFAFLESVGFKLEKPSRKKKFWTAVVKVDLRILGVGREFRVKFGRIWNNDEWIDSVQALAEDRECWVELCSRTTHLGQDAM</sequence>
<reference evidence="1 2" key="1">
    <citation type="submission" date="2023-08" db="EMBL/GenBank/DDBJ databases">
        <title>A Necator americanus chromosomal reference genome.</title>
        <authorList>
            <person name="Ilik V."/>
            <person name="Petrzelkova K.J."/>
            <person name="Pardy F."/>
            <person name="Fuh T."/>
            <person name="Niatou-Singa F.S."/>
            <person name="Gouil Q."/>
            <person name="Baker L."/>
            <person name="Ritchie M.E."/>
            <person name="Jex A.R."/>
            <person name="Gazzola D."/>
            <person name="Li H."/>
            <person name="Toshio Fujiwara R."/>
            <person name="Zhan B."/>
            <person name="Aroian R.V."/>
            <person name="Pafco B."/>
            <person name="Schwarz E.M."/>
        </authorList>
    </citation>
    <scope>NUCLEOTIDE SEQUENCE [LARGE SCALE GENOMIC DNA]</scope>
    <source>
        <strain evidence="1 2">Aroian</strain>
        <tissue evidence="1">Whole animal</tissue>
    </source>
</reference>
<organism evidence="1 2">
    <name type="scientific">Necator americanus</name>
    <name type="common">Human hookworm</name>
    <dbReference type="NCBI Taxonomy" id="51031"/>
    <lineage>
        <taxon>Eukaryota</taxon>
        <taxon>Metazoa</taxon>
        <taxon>Ecdysozoa</taxon>
        <taxon>Nematoda</taxon>
        <taxon>Chromadorea</taxon>
        <taxon>Rhabditida</taxon>
        <taxon>Rhabditina</taxon>
        <taxon>Rhabditomorpha</taxon>
        <taxon>Strongyloidea</taxon>
        <taxon>Ancylostomatidae</taxon>
        <taxon>Bunostominae</taxon>
        <taxon>Necator</taxon>
    </lineage>
</organism>
<accession>A0ABR1C7S8</accession>
<comment type="caution">
    <text evidence="1">The sequence shown here is derived from an EMBL/GenBank/DDBJ whole genome shotgun (WGS) entry which is preliminary data.</text>
</comment>
<evidence type="ECO:0000313" key="2">
    <source>
        <dbReference type="Proteomes" id="UP001303046"/>
    </source>
</evidence>
<keyword evidence="2" id="KW-1185">Reference proteome</keyword>
<dbReference type="Proteomes" id="UP001303046">
    <property type="component" value="Unassembled WGS sequence"/>
</dbReference>
<protein>
    <submittedName>
        <fullName evidence="1">Uncharacterized protein</fullName>
    </submittedName>
</protein>
<gene>
    <name evidence="1" type="primary">Necator_chrII.g5807</name>
    <name evidence="1" type="ORF">RB195_018014</name>
</gene>
<evidence type="ECO:0000313" key="1">
    <source>
        <dbReference type="EMBL" id="KAK6734567.1"/>
    </source>
</evidence>
<dbReference type="EMBL" id="JAVFWL010000002">
    <property type="protein sequence ID" value="KAK6734567.1"/>
    <property type="molecule type" value="Genomic_DNA"/>
</dbReference>
<proteinExistence type="predicted"/>
<name>A0ABR1C7S8_NECAM</name>